<dbReference type="InParanoid" id="G9ET84"/>
<dbReference type="STRING" id="658187.LDG_8515"/>
<keyword evidence="2" id="KW-1185">Reference proteome</keyword>
<reference evidence="1 2" key="1">
    <citation type="journal article" date="2011" name="BMC Genomics">
        <title>Insight into cross-talk between intra-amoebal pathogens.</title>
        <authorList>
            <person name="Gimenez G."/>
            <person name="Bertelli C."/>
            <person name="Moliner C."/>
            <person name="Robert C."/>
            <person name="Raoult D."/>
            <person name="Fournier P.E."/>
            <person name="Greub G."/>
        </authorList>
    </citation>
    <scope>NUCLEOTIDE SEQUENCE [LARGE SCALE GENOMIC DNA]</scope>
    <source>
        <strain evidence="1 2">LLAP12</strain>
    </source>
</reference>
<sequence>MDHKVSPREAPLMLPEWSGMSDIEKHVTHDIVLEITALASRA</sequence>
<gene>
    <name evidence="1" type="ORF">LDG_8515</name>
</gene>
<dbReference type="Proteomes" id="UP000002770">
    <property type="component" value="Unassembled WGS sequence"/>
</dbReference>
<dbReference type="EMBL" id="JH413847">
    <property type="protein sequence ID" value="EHL29551.1"/>
    <property type="molecule type" value="Genomic_DNA"/>
</dbReference>
<accession>G9ET84</accession>
<protein>
    <submittedName>
        <fullName evidence="1">Uncharacterized protein</fullName>
    </submittedName>
</protein>
<name>G9ET84_9GAMM</name>
<dbReference type="HOGENOM" id="CLU_3253445_0_0_6"/>
<dbReference type="AlphaFoldDB" id="G9ET84"/>
<proteinExistence type="predicted"/>
<evidence type="ECO:0000313" key="2">
    <source>
        <dbReference type="Proteomes" id="UP000002770"/>
    </source>
</evidence>
<evidence type="ECO:0000313" key="1">
    <source>
        <dbReference type="EMBL" id="EHL29551.1"/>
    </source>
</evidence>
<organism evidence="1 2">
    <name type="scientific">Legionella drancourtii LLAP12</name>
    <dbReference type="NCBI Taxonomy" id="658187"/>
    <lineage>
        <taxon>Bacteria</taxon>
        <taxon>Pseudomonadati</taxon>
        <taxon>Pseudomonadota</taxon>
        <taxon>Gammaproteobacteria</taxon>
        <taxon>Legionellales</taxon>
        <taxon>Legionellaceae</taxon>
        <taxon>Legionella</taxon>
    </lineage>
</organism>